<dbReference type="Proteomes" id="UP001055439">
    <property type="component" value="Chromosome 8"/>
</dbReference>
<keyword evidence="2" id="KW-1185">Reference proteome</keyword>
<proteinExistence type="predicted"/>
<accession>A0A9E7I0R5</accession>
<dbReference type="EMBL" id="CP097510">
    <property type="protein sequence ID" value="URE39417.1"/>
    <property type="molecule type" value="Genomic_DNA"/>
</dbReference>
<dbReference type="AlphaFoldDB" id="A0A9E7I0R5"/>
<evidence type="ECO:0000313" key="2">
    <source>
        <dbReference type="Proteomes" id="UP001055439"/>
    </source>
</evidence>
<name>A0A9E7I0R5_9LILI</name>
<reference evidence="1" key="1">
    <citation type="submission" date="2022-05" db="EMBL/GenBank/DDBJ databases">
        <title>The Musa troglodytarum L. genome provides insights into the mechanism of non-climacteric behaviour and enrichment of carotenoids.</title>
        <authorList>
            <person name="Wang J."/>
        </authorList>
    </citation>
    <scope>NUCLEOTIDE SEQUENCE</scope>
    <source>
        <tissue evidence="1">Leaf</tissue>
    </source>
</reference>
<evidence type="ECO:0000313" key="1">
    <source>
        <dbReference type="EMBL" id="URE39417.1"/>
    </source>
</evidence>
<dbReference type="OrthoDB" id="10419984at2759"/>
<protein>
    <submittedName>
        <fullName evidence="1">Uncharacterized protein</fullName>
    </submittedName>
</protein>
<sequence length="99" mass="11309">MFMRGLLVDQSRDGIVSHRICLGSGPSLMLYAMLTEDQDVKCMVWNSYEDDLGCIPDFKVHSSTLTEIVTQEVHLFNHGIQKVNITEKKGYNLLWSSSW</sequence>
<gene>
    <name evidence="1" type="ORF">MUK42_12848</name>
</gene>
<organism evidence="1 2">
    <name type="scientific">Musa troglodytarum</name>
    <name type="common">fe'i banana</name>
    <dbReference type="NCBI Taxonomy" id="320322"/>
    <lineage>
        <taxon>Eukaryota</taxon>
        <taxon>Viridiplantae</taxon>
        <taxon>Streptophyta</taxon>
        <taxon>Embryophyta</taxon>
        <taxon>Tracheophyta</taxon>
        <taxon>Spermatophyta</taxon>
        <taxon>Magnoliopsida</taxon>
        <taxon>Liliopsida</taxon>
        <taxon>Zingiberales</taxon>
        <taxon>Musaceae</taxon>
        <taxon>Musa</taxon>
    </lineage>
</organism>